<accession>A0ACB9FT54</accession>
<name>A0ACB9FT54_9ASTR</name>
<evidence type="ECO:0000313" key="1">
    <source>
        <dbReference type="EMBL" id="KAI3773742.1"/>
    </source>
</evidence>
<gene>
    <name evidence="1" type="ORF">L1987_48273</name>
</gene>
<organism evidence="1 2">
    <name type="scientific">Smallanthus sonchifolius</name>
    <dbReference type="NCBI Taxonomy" id="185202"/>
    <lineage>
        <taxon>Eukaryota</taxon>
        <taxon>Viridiplantae</taxon>
        <taxon>Streptophyta</taxon>
        <taxon>Embryophyta</taxon>
        <taxon>Tracheophyta</taxon>
        <taxon>Spermatophyta</taxon>
        <taxon>Magnoliopsida</taxon>
        <taxon>eudicotyledons</taxon>
        <taxon>Gunneridae</taxon>
        <taxon>Pentapetalae</taxon>
        <taxon>asterids</taxon>
        <taxon>campanulids</taxon>
        <taxon>Asterales</taxon>
        <taxon>Asteraceae</taxon>
        <taxon>Asteroideae</taxon>
        <taxon>Heliantheae alliance</taxon>
        <taxon>Millerieae</taxon>
        <taxon>Smallanthus</taxon>
    </lineage>
</organism>
<proteinExistence type="predicted"/>
<comment type="caution">
    <text evidence="1">The sequence shown here is derived from an EMBL/GenBank/DDBJ whole genome shotgun (WGS) entry which is preliminary data.</text>
</comment>
<sequence length="288" mass="33484">MFDKVDALVMVLDLNNLSSFSELKKWVSCNNIEDFDILLCIGNKANLLPGHSTHVKYGSRLLNLDESSDYGISVIEGNYLLRDEESSSEIKRLKDNKDLIDAFKVHQNFSENEKPYEDFKKTILDDESLEGDEDHDHDYDYEEEVRMKITDETETHIVDLRRTIYLTIMNSLDYEEAGHKLLKIKLDPGQEMEICVMLIECCMQEKTYRRFYGLLGEKLCVKNKVYKGNLEECFVQRYAMVNRVQTNSLRNLANFFAHLLGTGGLSWQVLCYIRLTEEDTTSSSRIFC</sequence>
<evidence type="ECO:0000313" key="2">
    <source>
        <dbReference type="Proteomes" id="UP001056120"/>
    </source>
</evidence>
<dbReference type="EMBL" id="CM042033">
    <property type="protein sequence ID" value="KAI3773742.1"/>
    <property type="molecule type" value="Genomic_DNA"/>
</dbReference>
<keyword evidence="2" id="KW-1185">Reference proteome</keyword>
<reference evidence="2" key="1">
    <citation type="journal article" date="2022" name="Mol. Ecol. Resour.">
        <title>The genomes of chicory, endive, great burdock and yacon provide insights into Asteraceae palaeo-polyploidization history and plant inulin production.</title>
        <authorList>
            <person name="Fan W."/>
            <person name="Wang S."/>
            <person name="Wang H."/>
            <person name="Wang A."/>
            <person name="Jiang F."/>
            <person name="Liu H."/>
            <person name="Zhao H."/>
            <person name="Xu D."/>
            <person name="Zhang Y."/>
        </authorList>
    </citation>
    <scope>NUCLEOTIDE SEQUENCE [LARGE SCALE GENOMIC DNA]</scope>
    <source>
        <strain evidence="2">cv. Yunnan</strain>
    </source>
</reference>
<protein>
    <submittedName>
        <fullName evidence="1">Uncharacterized protein</fullName>
    </submittedName>
</protein>
<reference evidence="1 2" key="2">
    <citation type="journal article" date="2022" name="Mol. Ecol. Resour.">
        <title>The genomes of chicory, endive, great burdock and yacon provide insights into Asteraceae paleo-polyploidization history and plant inulin production.</title>
        <authorList>
            <person name="Fan W."/>
            <person name="Wang S."/>
            <person name="Wang H."/>
            <person name="Wang A."/>
            <person name="Jiang F."/>
            <person name="Liu H."/>
            <person name="Zhao H."/>
            <person name="Xu D."/>
            <person name="Zhang Y."/>
        </authorList>
    </citation>
    <scope>NUCLEOTIDE SEQUENCE [LARGE SCALE GENOMIC DNA]</scope>
    <source>
        <strain evidence="2">cv. Yunnan</strain>
        <tissue evidence="1">Leaves</tissue>
    </source>
</reference>
<dbReference type="Proteomes" id="UP001056120">
    <property type="component" value="Linkage Group LG16"/>
</dbReference>